<evidence type="ECO:0008006" key="3">
    <source>
        <dbReference type="Google" id="ProtNLM"/>
    </source>
</evidence>
<keyword evidence="1" id="KW-0560">Oxidoreductase</keyword>
<dbReference type="PRINTS" id="PR00081">
    <property type="entry name" value="GDHRDH"/>
</dbReference>
<sequence length="217" mass="22921">EGAGTLVDQFEGSVTCHKCDVTDTEQVETSVSAAVEAHGRLDLLVSCAGISFGKRVISRDGEPHPLDHFKKHIDVNLVGLFDVVRHVVAAMARNEPSEEGERGLIVNLASIAAFEGQIGQASYAASKAGVIGLTSPLARDLGLHGVRVLSICPGTMDTPMLDTLDQATIDSIVSGNVFPKRLGRPDDVGNLVVHCMENTFLNGETIRLDAGLRLGPG</sequence>
<name>A0A382N0N1_9ZZZZ</name>
<organism evidence="2">
    <name type="scientific">marine metagenome</name>
    <dbReference type="NCBI Taxonomy" id="408172"/>
    <lineage>
        <taxon>unclassified sequences</taxon>
        <taxon>metagenomes</taxon>
        <taxon>ecological metagenomes</taxon>
    </lineage>
</organism>
<dbReference type="InterPro" id="IPR002347">
    <property type="entry name" value="SDR_fam"/>
</dbReference>
<dbReference type="Pfam" id="PF13561">
    <property type="entry name" value="adh_short_C2"/>
    <property type="match status" value="1"/>
</dbReference>
<dbReference type="PRINTS" id="PR00080">
    <property type="entry name" value="SDRFAMILY"/>
</dbReference>
<dbReference type="SUPFAM" id="SSF51735">
    <property type="entry name" value="NAD(P)-binding Rossmann-fold domains"/>
    <property type="match status" value="1"/>
</dbReference>
<evidence type="ECO:0000313" key="2">
    <source>
        <dbReference type="EMBL" id="SVC54330.1"/>
    </source>
</evidence>
<dbReference type="EMBL" id="UINC01096989">
    <property type="protein sequence ID" value="SVC54330.1"/>
    <property type="molecule type" value="Genomic_DNA"/>
</dbReference>
<dbReference type="InterPro" id="IPR036291">
    <property type="entry name" value="NAD(P)-bd_dom_sf"/>
</dbReference>
<gene>
    <name evidence="2" type="ORF">METZ01_LOCUS307184</name>
</gene>
<evidence type="ECO:0000256" key="1">
    <source>
        <dbReference type="ARBA" id="ARBA00023002"/>
    </source>
</evidence>
<dbReference type="PROSITE" id="PS00061">
    <property type="entry name" value="ADH_SHORT"/>
    <property type="match status" value="1"/>
</dbReference>
<accession>A0A382N0N1</accession>
<feature type="non-terminal residue" evidence="2">
    <location>
        <position position="1"/>
    </location>
</feature>
<dbReference type="Gene3D" id="3.40.50.720">
    <property type="entry name" value="NAD(P)-binding Rossmann-like Domain"/>
    <property type="match status" value="1"/>
</dbReference>
<proteinExistence type="predicted"/>
<dbReference type="PANTHER" id="PTHR43658:SF8">
    <property type="entry name" value="17-BETA-HYDROXYSTEROID DEHYDROGENASE 14-RELATED"/>
    <property type="match status" value="1"/>
</dbReference>
<dbReference type="AlphaFoldDB" id="A0A382N0N1"/>
<protein>
    <recommendedName>
        <fullName evidence="3">3-hydroxyacyl-CoA dehydrogenase</fullName>
    </recommendedName>
</protein>
<dbReference type="PANTHER" id="PTHR43658">
    <property type="entry name" value="SHORT-CHAIN DEHYDROGENASE/REDUCTASE"/>
    <property type="match status" value="1"/>
</dbReference>
<dbReference type="GO" id="GO:0016491">
    <property type="term" value="F:oxidoreductase activity"/>
    <property type="evidence" value="ECO:0007669"/>
    <property type="project" value="UniProtKB-KW"/>
</dbReference>
<reference evidence="2" key="1">
    <citation type="submission" date="2018-05" db="EMBL/GenBank/DDBJ databases">
        <authorList>
            <person name="Lanie J.A."/>
            <person name="Ng W.-L."/>
            <person name="Kazmierczak K.M."/>
            <person name="Andrzejewski T.M."/>
            <person name="Davidsen T.M."/>
            <person name="Wayne K.J."/>
            <person name="Tettelin H."/>
            <person name="Glass J.I."/>
            <person name="Rusch D."/>
            <person name="Podicherti R."/>
            <person name="Tsui H.-C.T."/>
            <person name="Winkler M.E."/>
        </authorList>
    </citation>
    <scope>NUCLEOTIDE SEQUENCE</scope>
</reference>
<dbReference type="InterPro" id="IPR020904">
    <property type="entry name" value="Sc_DH/Rdtase_CS"/>
</dbReference>